<proteinExistence type="predicted"/>
<evidence type="ECO:0000256" key="1">
    <source>
        <dbReference type="SAM" id="MobiDB-lite"/>
    </source>
</evidence>
<organism evidence="3 4">
    <name type="scientific">[Mycobacterium] kokjensenii</name>
    <dbReference type="NCBI Taxonomy" id="3064287"/>
    <lineage>
        <taxon>Bacteria</taxon>
        <taxon>Bacillati</taxon>
        <taxon>Actinomycetota</taxon>
        <taxon>Actinomycetes</taxon>
        <taxon>Mycobacteriales</taxon>
        <taxon>Mycobacteriaceae</taxon>
        <taxon>Mycolicibacter</taxon>
    </lineage>
</organism>
<gene>
    <name evidence="3" type="ORF">MU0083_000546</name>
</gene>
<dbReference type="InterPro" id="IPR025248">
    <property type="entry name" value="DUF4007"/>
</dbReference>
<dbReference type="Pfam" id="PF13182">
    <property type="entry name" value="DUF4007"/>
    <property type="match status" value="1"/>
</dbReference>
<dbReference type="RefSeq" id="WP_308475452.1">
    <property type="nucleotide sequence ID" value="NZ_OY726394.1"/>
</dbReference>
<feature type="region of interest" description="Disordered" evidence="1">
    <location>
        <begin position="338"/>
        <end position="357"/>
    </location>
</feature>
<reference evidence="3 4" key="1">
    <citation type="submission" date="2023-08" db="EMBL/GenBank/DDBJ databases">
        <authorList>
            <person name="Folkvardsen B D."/>
            <person name="Norman A."/>
        </authorList>
    </citation>
    <scope>NUCLEOTIDE SEQUENCE [LARGE SCALE GENOMIC DNA]</scope>
    <source>
        <strain evidence="3 4">Mu0083</strain>
    </source>
</reference>
<protein>
    <submittedName>
        <fullName evidence="3">DUF4007 family protein</fullName>
    </submittedName>
</protein>
<feature type="domain" description="DUF4007" evidence="2">
    <location>
        <begin position="11"/>
        <end position="305"/>
    </location>
</feature>
<evidence type="ECO:0000313" key="4">
    <source>
        <dbReference type="Proteomes" id="UP001190336"/>
    </source>
</evidence>
<accession>A0ABN9MY70</accession>
<sequence>MTLEQAATPMFANHQTFHPRFGWIKKGYDAAARDPNVFNEKLAPVELGVGKNMVEAIRFWTLATKMVTRRPHPDRPRISVYVPTRIGSALLDDQDGFDPYLEDPTTLWMLHWHAVSARTILPVWRLVFNDLGALEFSDEDLTQYCVDEIASTTWAQPQRSSVQKDVDCLLRMYSRRETERRQTLDDLLDSPFRELGLIRPSPGGKKNVFRIVRGPKPMLTATAITYACLDYLAREVDGSKTVSLNRLASDPGSPGRIFKVTEDDIAAAVEESAAGVGHLRLARPAGSRQLAISAPPGDVAFELLAARLTQRGVELPEVAEFALVGTAAIEPQLTDSEVERRVRRAGRKREQQNGGAA</sequence>
<keyword evidence="4" id="KW-1185">Reference proteome</keyword>
<name>A0ABN9MY70_9MYCO</name>
<evidence type="ECO:0000259" key="2">
    <source>
        <dbReference type="Pfam" id="PF13182"/>
    </source>
</evidence>
<evidence type="ECO:0000313" key="3">
    <source>
        <dbReference type="EMBL" id="CAJ1493892.1"/>
    </source>
</evidence>
<dbReference type="EMBL" id="OY726394">
    <property type="protein sequence ID" value="CAJ1493892.1"/>
    <property type="molecule type" value="Genomic_DNA"/>
</dbReference>
<dbReference type="Proteomes" id="UP001190336">
    <property type="component" value="Chromosome"/>
</dbReference>